<organism evidence="3 4">
    <name type="scientific">Nocardioides antri</name>
    <dbReference type="NCBI Taxonomy" id="2607659"/>
    <lineage>
        <taxon>Bacteria</taxon>
        <taxon>Bacillati</taxon>
        <taxon>Actinomycetota</taxon>
        <taxon>Actinomycetes</taxon>
        <taxon>Propionibacteriales</taxon>
        <taxon>Nocardioidaceae</taxon>
        <taxon>Nocardioides</taxon>
    </lineage>
</organism>
<dbReference type="InterPro" id="IPR036291">
    <property type="entry name" value="NAD(P)-bd_dom_sf"/>
</dbReference>
<dbReference type="PRINTS" id="PR00081">
    <property type="entry name" value="GDHRDH"/>
</dbReference>
<dbReference type="EMBL" id="VUJW01000001">
    <property type="protein sequence ID" value="KAA1429378.1"/>
    <property type="molecule type" value="Genomic_DNA"/>
</dbReference>
<comment type="caution">
    <text evidence="3">The sequence shown here is derived from an EMBL/GenBank/DDBJ whole genome shotgun (WGS) entry which is preliminary data.</text>
</comment>
<dbReference type="CDD" id="cd05327">
    <property type="entry name" value="retinol-DH_like_SDR_c_like"/>
    <property type="match status" value="1"/>
</dbReference>
<evidence type="ECO:0000256" key="2">
    <source>
        <dbReference type="RuleBase" id="RU000363"/>
    </source>
</evidence>
<keyword evidence="1" id="KW-0560">Oxidoreductase</keyword>
<dbReference type="AlphaFoldDB" id="A0A5B1M9W9"/>
<reference evidence="3 4" key="2">
    <citation type="submission" date="2019-09" db="EMBL/GenBank/DDBJ databases">
        <authorList>
            <person name="Jin C."/>
        </authorList>
    </citation>
    <scope>NUCLEOTIDE SEQUENCE [LARGE SCALE GENOMIC DNA]</scope>
    <source>
        <strain evidence="3 4">BN140041</strain>
    </source>
</reference>
<dbReference type="PANTHER" id="PTHR43157:SF31">
    <property type="entry name" value="PHOSPHATIDYLINOSITOL-GLYCAN BIOSYNTHESIS CLASS F PROTEIN"/>
    <property type="match status" value="1"/>
</dbReference>
<protein>
    <submittedName>
        <fullName evidence="3">SDR family oxidoreductase</fullName>
    </submittedName>
</protein>
<dbReference type="Pfam" id="PF00106">
    <property type="entry name" value="adh_short"/>
    <property type="match status" value="1"/>
</dbReference>
<evidence type="ECO:0000256" key="1">
    <source>
        <dbReference type="ARBA" id="ARBA00023002"/>
    </source>
</evidence>
<dbReference type="GO" id="GO:0016491">
    <property type="term" value="F:oxidoreductase activity"/>
    <property type="evidence" value="ECO:0007669"/>
    <property type="project" value="UniProtKB-KW"/>
</dbReference>
<accession>A0A5B1M9W9</accession>
<comment type="similarity">
    <text evidence="2">Belongs to the short-chain dehydrogenases/reductases (SDR) family.</text>
</comment>
<dbReference type="Gene3D" id="3.40.50.720">
    <property type="entry name" value="NAD(P)-binding Rossmann-like Domain"/>
    <property type="match status" value="1"/>
</dbReference>
<dbReference type="SUPFAM" id="SSF51735">
    <property type="entry name" value="NAD(P)-binding Rossmann-fold domains"/>
    <property type="match status" value="1"/>
</dbReference>
<proteinExistence type="inferred from homology"/>
<dbReference type="RefSeq" id="WP_149749000.1">
    <property type="nucleotide sequence ID" value="NZ_VUJW01000001.1"/>
</dbReference>
<evidence type="ECO:0000313" key="3">
    <source>
        <dbReference type="EMBL" id="KAA1429378.1"/>
    </source>
</evidence>
<dbReference type="PANTHER" id="PTHR43157">
    <property type="entry name" value="PHOSPHATIDYLINOSITOL-GLYCAN BIOSYNTHESIS CLASS F PROTEIN-RELATED"/>
    <property type="match status" value="1"/>
</dbReference>
<keyword evidence="4" id="KW-1185">Reference proteome</keyword>
<dbReference type="PRINTS" id="PR00080">
    <property type="entry name" value="SDRFAMILY"/>
</dbReference>
<evidence type="ECO:0000313" key="4">
    <source>
        <dbReference type="Proteomes" id="UP000324351"/>
    </source>
</evidence>
<gene>
    <name evidence="3" type="ORF">F0U47_04120</name>
</gene>
<reference evidence="3 4" key="1">
    <citation type="submission" date="2019-09" db="EMBL/GenBank/DDBJ databases">
        <title>Nocardioides panacisoli sp. nov., isolated from the soil of a ginseng field.</title>
        <authorList>
            <person name="Cho C."/>
        </authorList>
    </citation>
    <scope>NUCLEOTIDE SEQUENCE [LARGE SCALE GENOMIC DNA]</scope>
    <source>
        <strain evidence="3 4">BN140041</strain>
    </source>
</reference>
<sequence length="281" mass="30366">MSDLTGRTFLVTGANTGIGKETVRGLAGRGARVVLAGRSEEKTRAAMKEIADDTGNTDLDHLPLDLGDLGSVRTAAETFLAGGEPLHVLINNAGLAGSRGMTASGFELAFGTNHVGPFLFTELLRDHIVASGPGRIVNVASTGHYRAKGIDWEAVRRTTVTRTAFDEYCVSKLANVLHAQELGRRLEGTGVTTYSLHPGTIASDVWRAVPFGLRQVMTLFMQSTEQGARTSLYCATSPELAGHTGRYYDNQREKTPSEVATPELAAELWRRSEEWVSAYVR</sequence>
<name>A0A5B1M9W9_9ACTN</name>
<dbReference type="Proteomes" id="UP000324351">
    <property type="component" value="Unassembled WGS sequence"/>
</dbReference>
<dbReference type="InterPro" id="IPR002347">
    <property type="entry name" value="SDR_fam"/>
</dbReference>